<dbReference type="GeneID" id="30201049"/>
<dbReference type="PANTHER" id="PTHR12387:SF0">
    <property type="entry name" value="26S PROTEASOME NON-ATPASE REGULATORY SUBUNIT 8"/>
    <property type="match status" value="1"/>
</dbReference>
<proteinExistence type="inferred from homology"/>
<evidence type="ECO:0000256" key="2">
    <source>
        <dbReference type="ARBA" id="ARBA00022942"/>
    </source>
</evidence>
<dbReference type="RefSeq" id="XP_019036647.1">
    <property type="nucleotide sequence ID" value="XM_019183803.1"/>
</dbReference>
<reference evidence="4 5" key="1">
    <citation type="journal article" date="2016" name="Proc. Natl. Acad. Sci. U.S.A.">
        <title>Comparative genomics of biotechnologically important yeasts.</title>
        <authorList>
            <person name="Riley R."/>
            <person name="Haridas S."/>
            <person name="Wolfe K.H."/>
            <person name="Lopes M.R."/>
            <person name="Hittinger C.T."/>
            <person name="Goeker M."/>
            <person name="Salamov A.A."/>
            <person name="Wisecaver J.H."/>
            <person name="Long T.M."/>
            <person name="Calvey C.H."/>
            <person name="Aerts A.L."/>
            <person name="Barry K.W."/>
            <person name="Choi C."/>
            <person name="Clum A."/>
            <person name="Coughlan A.Y."/>
            <person name="Deshpande S."/>
            <person name="Douglass A.P."/>
            <person name="Hanson S.J."/>
            <person name="Klenk H.-P."/>
            <person name="LaButti K.M."/>
            <person name="Lapidus A."/>
            <person name="Lindquist E.A."/>
            <person name="Lipzen A.M."/>
            <person name="Meier-Kolthoff J.P."/>
            <person name="Ohm R.A."/>
            <person name="Otillar R.P."/>
            <person name="Pangilinan J.L."/>
            <person name="Peng Y."/>
            <person name="Rokas A."/>
            <person name="Rosa C.A."/>
            <person name="Scheuner C."/>
            <person name="Sibirny A.A."/>
            <person name="Slot J.C."/>
            <person name="Stielow J.B."/>
            <person name="Sun H."/>
            <person name="Kurtzman C.P."/>
            <person name="Blackwell M."/>
            <person name="Grigoriev I.V."/>
            <person name="Jeffries T.W."/>
        </authorList>
    </citation>
    <scope>NUCLEOTIDE SEQUENCE [LARGE SCALE GENOMIC DNA]</scope>
    <source>
        <strain evidence="5">ATCC 58044 / CBS 1984 / NCYC 433 / NRRL Y-366-8</strain>
    </source>
</reference>
<dbReference type="GO" id="GO:0008541">
    <property type="term" value="C:proteasome regulatory particle, lid subcomplex"/>
    <property type="evidence" value="ECO:0007669"/>
    <property type="project" value="EnsemblFungi"/>
</dbReference>
<dbReference type="GO" id="GO:0005829">
    <property type="term" value="C:cytosol"/>
    <property type="evidence" value="ECO:0007669"/>
    <property type="project" value="TreeGrafter"/>
</dbReference>
<dbReference type="Pfam" id="PF10075">
    <property type="entry name" value="CSN8_PSD8_EIF3K"/>
    <property type="match status" value="1"/>
</dbReference>
<dbReference type="PANTHER" id="PTHR12387">
    <property type="entry name" value="26S PROTEASOME NON-ATPASE REGULATORY SUBUNIT 8"/>
    <property type="match status" value="1"/>
</dbReference>
<protein>
    <recommendedName>
        <fullName evidence="3">PCI domain-containing protein</fullName>
    </recommendedName>
</protein>
<dbReference type="InterPro" id="IPR000717">
    <property type="entry name" value="PCI_dom"/>
</dbReference>
<dbReference type="OrthoDB" id="8775810at2759"/>
<dbReference type="InterPro" id="IPR006746">
    <property type="entry name" value="26S_Psome_Rpn12"/>
</dbReference>
<organism evidence="4 5">
    <name type="scientific">Wickerhamomyces anomalus (strain ATCC 58044 / CBS 1984 / NCYC 433 / NRRL Y-366-8)</name>
    <name type="common">Yeast</name>
    <name type="synonym">Hansenula anomala</name>
    <dbReference type="NCBI Taxonomy" id="683960"/>
    <lineage>
        <taxon>Eukaryota</taxon>
        <taxon>Fungi</taxon>
        <taxon>Dikarya</taxon>
        <taxon>Ascomycota</taxon>
        <taxon>Saccharomycotina</taxon>
        <taxon>Saccharomycetes</taxon>
        <taxon>Phaffomycetales</taxon>
        <taxon>Wickerhamomycetaceae</taxon>
        <taxon>Wickerhamomyces</taxon>
    </lineage>
</organism>
<gene>
    <name evidence="4" type="ORF">WICANDRAFT_64786</name>
</gene>
<dbReference type="STRING" id="683960.A0A1E3NWQ3"/>
<dbReference type="EMBL" id="KV454213">
    <property type="protein sequence ID" value="ODQ57440.1"/>
    <property type="molecule type" value="Genomic_DNA"/>
</dbReference>
<evidence type="ECO:0000313" key="4">
    <source>
        <dbReference type="EMBL" id="ODQ57440.1"/>
    </source>
</evidence>
<dbReference type="AlphaFoldDB" id="A0A1E3NWQ3"/>
<evidence type="ECO:0000259" key="3">
    <source>
        <dbReference type="PROSITE" id="PS50250"/>
    </source>
</evidence>
<comment type="similarity">
    <text evidence="1">Belongs to the proteasome subunit S14 family.</text>
</comment>
<dbReference type="InterPro" id="IPR033464">
    <property type="entry name" value="CSN8_PSD8_EIF3K"/>
</dbReference>
<dbReference type="Gene3D" id="1.25.40.990">
    <property type="match status" value="1"/>
</dbReference>
<keyword evidence="2" id="KW-0647">Proteasome</keyword>
<evidence type="ECO:0000313" key="5">
    <source>
        <dbReference type="Proteomes" id="UP000094112"/>
    </source>
</evidence>
<sequence length="271" mass="31815">MPSLEDLTKQLKSAFEAKQYSKTEELLSPIKILLIQNDLLIPNYQKINKDPHYVEDLVISRSILEIGALSSINSQDFDRFENYLQQLKVFYFNTVSNEQLSKSVNKSKLISLYLLLLLSKGDVVKFHTELEFLGNHLKNIENDLYLSYPIKIENWLLEGYYDKAWELISSKNSEEKIKLKEFNIFNDTLLQAIRFEISRSIEKTYKKLPFSNAKYLLFLNSEKEVEAFAKEQNWEYSNGELLFNLSAKEDKFGFTQDEEDSQLNNSEKLRN</sequence>
<evidence type="ECO:0000256" key="1">
    <source>
        <dbReference type="ARBA" id="ARBA00009627"/>
    </source>
</evidence>
<dbReference type="PROSITE" id="PS50250">
    <property type="entry name" value="PCI"/>
    <property type="match status" value="1"/>
</dbReference>
<dbReference type="GO" id="GO:0005634">
    <property type="term" value="C:nucleus"/>
    <property type="evidence" value="ECO:0007669"/>
    <property type="project" value="TreeGrafter"/>
</dbReference>
<dbReference type="Proteomes" id="UP000094112">
    <property type="component" value="Unassembled WGS sequence"/>
</dbReference>
<feature type="domain" description="PCI" evidence="3">
    <location>
        <begin position="78"/>
        <end position="259"/>
    </location>
</feature>
<dbReference type="GO" id="GO:0043161">
    <property type="term" value="P:proteasome-mediated ubiquitin-dependent protein catabolic process"/>
    <property type="evidence" value="ECO:0007669"/>
    <property type="project" value="EnsemblFungi"/>
</dbReference>
<dbReference type="GO" id="GO:0034515">
    <property type="term" value="C:proteasome storage granule"/>
    <property type="evidence" value="ECO:0007669"/>
    <property type="project" value="EnsemblFungi"/>
</dbReference>
<accession>A0A1E3NWQ3</accession>
<name>A0A1E3NWQ3_WICAA</name>
<keyword evidence="5" id="KW-1185">Reference proteome</keyword>